<protein>
    <recommendedName>
        <fullName evidence="3">Viral late gene transcription factor 3 zinc ribbon domain-containing protein</fullName>
    </recommendedName>
</protein>
<name>A0A6C0BF15_9ZZZZ</name>
<dbReference type="Pfam" id="PF04947">
    <property type="entry name" value="Pox_VLTF3"/>
    <property type="match status" value="1"/>
</dbReference>
<reference evidence="2" key="1">
    <citation type="journal article" date="2020" name="Nature">
        <title>Giant virus diversity and host interactions through global metagenomics.</title>
        <authorList>
            <person name="Schulz F."/>
            <person name="Roux S."/>
            <person name="Paez-Espino D."/>
            <person name="Jungbluth S."/>
            <person name="Walsh D.A."/>
            <person name="Denef V.J."/>
            <person name="McMahon K.D."/>
            <person name="Konstantinidis K.T."/>
            <person name="Eloe-Fadrosh E.A."/>
            <person name="Kyrpides N.C."/>
            <person name="Woyke T."/>
        </authorList>
    </citation>
    <scope>NUCLEOTIDE SEQUENCE</scope>
    <source>
        <strain evidence="2">GVMAG-M-3300010160-60</strain>
    </source>
</reference>
<dbReference type="AlphaFoldDB" id="A0A6C0BF15"/>
<evidence type="ECO:0000313" key="2">
    <source>
        <dbReference type="EMBL" id="QHS90179.1"/>
    </source>
</evidence>
<dbReference type="GO" id="GO:0046782">
    <property type="term" value="P:regulation of viral transcription"/>
    <property type="evidence" value="ECO:0007669"/>
    <property type="project" value="InterPro"/>
</dbReference>
<evidence type="ECO:0000256" key="1">
    <source>
        <dbReference type="SAM" id="Coils"/>
    </source>
</evidence>
<proteinExistence type="predicted"/>
<keyword evidence="1" id="KW-0175">Coiled coil</keyword>
<sequence length="431" mass="51487">MSIADYKYKPDKHIFIQNTRTIDETHREYIDKFKKENENLIVKKTQLNNMKDKLNELTQNVVFNNFSKINELKKNINNLENDIKNTENHISEVNYYGKIGEVLFQYYDITNGMLYGKFTDEPKNIINISNEETSKIKISNELLELTNLNKKKKDKKPVKKRTTFTEEPEKNILSYVKDISIIEEEDKIKKDNICKATLQNEYLMMVDKDYACTKVKTNVIKKCKKCNIDKIIIYNDSIITCSKCGESDVIFIESDVPTNRENFTEKPKYPYKRIGHCIEKLNQFLCKGNINIPSSVYNIIKDELFKHNMKMSDISIDFIEKMLHKHRLSSYYEYVYFIYCKMTNTKPQTITREQHELIIKIFCKAEELYEEKYKPYNRHNFIKYTFILHKIFIMIGKEEIANHFKLLKSQIKMKEQESIWLQICSDPDWKF</sequence>
<evidence type="ECO:0008006" key="3">
    <source>
        <dbReference type="Google" id="ProtNLM"/>
    </source>
</evidence>
<accession>A0A6C0BF15</accession>
<feature type="coiled-coil region" evidence="1">
    <location>
        <begin position="30"/>
        <end position="89"/>
    </location>
</feature>
<organism evidence="2">
    <name type="scientific">viral metagenome</name>
    <dbReference type="NCBI Taxonomy" id="1070528"/>
    <lineage>
        <taxon>unclassified sequences</taxon>
        <taxon>metagenomes</taxon>
        <taxon>organismal metagenomes</taxon>
    </lineage>
</organism>
<dbReference type="EMBL" id="MN739130">
    <property type="protein sequence ID" value="QHS90179.1"/>
    <property type="molecule type" value="Genomic_DNA"/>
</dbReference>
<dbReference type="InterPro" id="IPR007031">
    <property type="entry name" value="Poxvirus_VLTF3"/>
</dbReference>